<protein>
    <submittedName>
        <fullName evidence="1">Uncharacterized protein</fullName>
    </submittedName>
</protein>
<sequence length="152" mass="17661">MKKILFTSLILIIGIISFSSKFIYVYDGNKMTADMYNVEKFGKISITSDYIILGNSDSSYDSNTVKIPITFPLEEQKYDKINDMINKGYIVKPKEDNKYFKTSMSRNLTVYQIKEIKVNALIKDFLKFMESNNSIFNINDWAVEWIMAIPVD</sequence>
<evidence type="ECO:0000313" key="2">
    <source>
        <dbReference type="Proteomes" id="UP000245921"/>
    </source>
</evidence>
<name>A0AA45C9C9_9BACT</name>
<accession>A0AA45C9C9</accession>
<evidence type="ECO:0000313" key="1">
    <source>
        <dbReference type="EMBL" id="PWJ96650.1"/>
    </source>
</evidence>
<proteinExistence type="predicted"/>
<dbReference type="Proteomes" id="UP000245921">
    <property type="component" value="Unassembled WGS sequence"/>
</dbReference>
<gene>
    <name evidence="1" type="ORF">C7380_101224</name>
</gene>
<keyword evidence="2" id="KW-1185">Reference proteome</keyword>
<reference evidence="1 2" key="1">
    <citation type="submission" date="2018-05" db="EMBL/GenBank/DDBJ databases">
        <title>Genomic Encyclopedia of Type Strains, Phase IV (KMG-IV): sequencing the most valuable type-strain genomes for metagenomic binning, comparative biology and taxonomic classification.</title>
        <authorList>
            <person name="Goeker M."/>
        </authorList>
    </citation>
    <scope>NUCLEOTIDE SEQUENCE [LARGE SCALE GENOMIC DNA]</scope>
    <source>
        <strain evidence="1 2">DSM 24906</strain>
    </source>
</reference>
<comment type="caution">
    <text evidence="1">The sequence shown here is derived from an EMBL/GenBank/DDBJ whole genome shotgun (WGS) entry which is preliminary data.</text>
</comment>
<dbReference type="AlphaFoldDB" id="A0AA45C9C9"/>
<dbReference type="RefSeq" id="WP_109603638.1">
    <property type="nucleotide sequence ID" value="NZ_QGGI01000001.1"/>
</dbReference>
<dbReference type="EMBL" id="QGGI01000001">
    <property type="protein sequence ID" value="PWJ96650.1"/>
    <property type="molecule type" value="Genomic_DNA"/>
</dbReference>
<organism evidence="1 2">
    <name type="scientific">Oceanotoga teriensis</name>
    <dbReference type="NCBI Taxonomy" id="515440"/>
    <lineage>
        <taxon>Bacteria</taxon>
        <taxon>Thermotogati</taxon>
        <taxon>Thermotogota</taxon>
        <taxon>Thermotogae</taxon>
        <taxon>Petrotogales</taxon>
        <taxon>Petrotogaceae</taxon>
        <taxon>Oceanotoga</taxon>
    </lineage>
</organism>